<keyword evidence="8 15" id="KW-0675">Receptor</keyword>
<dbReference type="EMBL" id="BMHK01000004">
    <property type="protein sequence ID" value="GGB92984.1"/>
    <property type="molecule type" value="Genomic_DNA"/>
</dbReference>
<protein>
    <submittedName>
        <fullName evidence="15">TonB-dependent receptor</fullName>
    </submittedName>
</protein>
<accession>A0A916X4Z0</accession>
<dbReference type="PROSITE" id="PS52016">
    <property type="entry name" value="TONB_DEPENDENT_REC_3"/>
    <property type="match status" value="1"/>
</dbReference>
<dbReference type="CDD" id="cd01347">
    <property type="entry name" value="ligand_gated_channel"/>
    <property type="match status" value="1"/>
</dbReference>
<feature type="signal peptide" evidence="12">
    <location>
        <begin position="1"/>
        <end position="24"/>
    </location>
</feature>
<feature type="domain" description="TonB-dependent receptor plug" evidence="14">
    <location>
        <begin position="52"/>
        <end position="154"/>
    </location>
</feature>
<dbReference type="PANTHER" id="PTHR32552">
    <property type="entry name" value="FERRICHROME IRON RECEPTOR-RELATED"/>
    <property type="match status" value="1"/>
</dbReference>
<dbReference type="Gene3D" id="2.170.130.10">
    <property type="entry name" value="TonB-dependent receptor, plug domain"/>
    <property type="match status" value="1"/>
</dbReference>
<evidence type="ECO:0000256" key="2">
    <source>
        <dbReference type="ARBA" id="ARBA00009810"/>
    </source>
</evidence>
<keyword evidence="7 10" id="KW-0472">Membrane</keyword>
<sequence>MKPTSLSASLLAMGAVIAAQPAVAEEGDEGAAIVVTALRDSSASITGTGTDLQRYPQSVRVIDEAALDRIGATRLDNVIDLAGGVARQNDFGGLWDKYSIRGFAGDENSGPDILINRFGSNLGFNAPIDTATVERFEFLRGAAAALSGRGEPGGSLNIVTKVPRHETHGSASLSVGRWDAVRLVGDAGGPLSDTLAVRLIGVVEDKGSFRDKVHANRELIAPSISFTPSDSLRFLYQAEYMRNRVPLDRGIVAISGDARAMDRSTFLGEPADGRMDQRIFWQQGSMFAALSDMVSLELGFSHRDGGLEGFATMLDFGPRGLQADLRTAGRQRRYHNFDWQDLSLRAELTARVDFLGLEHDLRLGVDRVRHGMDAEMRRARGTPSAPILLIDLFDPVYGQPLPEPGAFTDRFVSFRSESVYVQDVITAGDFTLLVGARWNSFRETLTNHLAGDSRIQTVDKGITPRAALTWALSPSFSLYTSWGESLRLNPSDGTSRFDGEKSDSAEIGAKYSLLGGAITGQSALFTMTKRNVLNPNAVDPFLKSQIGRQRSRGFETELTANLSGGLFVTAVYSYIDATVRRDQNAALIGTRLSNVPRHLGSIYANQKLGRFAIGAGVSHVGERVGDPFGTGYRLPGYTIARADVRYELNDQFSVRFNLDNIFDKYSIANSYANVWTTPGAPRNWRLTLSGRF</sequence>
<dbReference type="InterPro" id="IPR000531">
    <property type="entry name" value="Beta-barrel_TonB"/>
</dbReference>
<dbReference type="GO" id="GO:0038023">
    <property type="term" value="F:signaling receptor activity"/>
    <property type="evidence" value="ECO:0007669"/>
    <property type="project" value="InterPro"/>
</dbReference>
<keyword evidence="4 10" id="KW-1134">Transmembrane beta strand</keyword>
<dbReference type="PANTHER" id="PTHR32552:SF90">
    <property type="entry name" value="METAL-PSEUDOPALINE RECEPTOR CNTO"/>
    <property type="match status" value="1"/>
</dbReference>
<dbReference type="Pfam" id="PF07715">
    <property type="entry name" value="Plug"/>
    <property type="match status" value="1"/>
</dbReference>
<dbReference type="SUPFAM" id="SSF56935">
    <property type="entry name" value="Porins"/>
    <property type="match status" value="1"/>
</dbReference>
<comment type="similarity">
    <text evidence="2 10 11">Belongs to the TonB-dependent receptor family.</text>
</comment>
<reference evidence="15" key="1">
    <citation type="journal article" date="2014" name="Int. J. Syst. Evol. Microbiol.">
        <title>Complete genome sequence of Corynebacterium casei LMG S-19264T (=DSM 44701T), isolated from a smear-ripened cheese.</title>
        <authorList>
            <consortium name="US DOE Joint Genome Institute (JGI-PGF)"/>
            <person name="Walter F."/>
            <person name="Albersmeier A."/>
            <person name="Kalinowski J."/>
            <person name="Ruckert C."/>
        </authorList>
    </citation>
    <scope>NUCLEOTIDE SEQUENCE</scope>
    <source>
        <strain evidence="15">CGMCC 1.15095</strain>
    </source>
</reference>
<reference evidence="15" key="2">
    <citation type="submission" date="2020-09" db="EMBL/GenBank/DDBJ databases">
        <authorList>
            <person name="Sun Q."/>
            <person name="Zhou Y."/>
        </authorList>
    </citation>
    <scope>NUCLEOTIDE SEQUENCE</scope>
    <source>
        <strain evidence="15">CGMCC 1.15095</strain>
    </source>
</reference>
<gene>
    <name evidence="15" type="ORF">GCM10011494_09240</name>
</gene>
<dbReference type="GO" id="GO:0015891">
    <property type="term" value="P:siderophore transport"/>
    <property type="evidence" value="ECO:0007669"/>
    <property type="project" value="InterPro"/>
</dbReference>
<evidence type="ECO:0000256" key="4">
    <source>
        <dbReference type="ARBA" id="ARBA00022452"/>
    </source>
</evidence>
<evidence type="ECO:0000256" key="1">
    <source>
        <dbReference type="ARBA" id="ARBA00004571"/>
    </source>
</evidence>
<evidence type="ECO:0000313" key="16">
    <source>
        <dbReference type="Proteomes" id="UP000608154"/>
    </source>
</evidence>
<proteinExistence type="inferred from homology"/>
<evidence type="ECO:0000256" key="3">
    <source>
        <dbReference type="ARBA" id="ARBA00022448"/>
    </source>
</evidence>
<comment type="subcellular location">
    <subcellularLocation>
        <location evidence="1 10">Cell outer membrane</location>
        <topology evidence="1 10">Multi-pass membrane protein</topology>
    </subcellularLocation>
</comment>
<dbReference type="NCBIfam" id="TIGR01783">
    <property type="entry name" value="TonB-siderophor"/>
    <property type="match status" value="1"/>
</dbReference>
<evidence type="ECO:0000256" key="7">
    <source>
        <dbReference type="ARBA" id="ARBA00023136"/>
    </source>
</evidence>
<keyword evidence="12" id="KW-0732">Signal</keyword>
<dbReference type="Proteomes" id="UP000608154">
    <property type="component" value="Unassembled WGS sequence"/>
</dbReference>
<dbReference type="InterPro" id="IPR036942">
    <property type="entry name" value="Beta-barrel_TonB_sf"/>
</dbReference>
<evidence type="ECO:0000256" key="12">
    <source>
        <dbReference type="SAM" id="SignalP"/>
    </source>
</evidence>
<dbReference type="GO" id="GO:0009279">
    <property type="term" value="C:cell outer membrane"/>
    <property type="evidence" value="ECO:0007669"/>
    <property type="project" value="UniProtKB-SubCell"/>
</dbReference>
<dbReference type="InterPro" id="IPR039426">
    <property type="entry name" value="TonB-dep_rcpt-like"/>
</dbReference>
<evidence type="ECO:0000259" key="13">
    <source>
        <dbReference type="Pfam" id="PF00593"/>
    </source>
</evidence>
<evidence type="ECO:0000256" key="9">
    <source>
        <dbReference type="ARBA" id="ARBA00023237"/>
    </source>
</evidence>
<evidence type="ECO:0000256" key="8">
    <source>
        <dbReference type="ARBA" id="ARBA00023170"/>
    </source>
</evidence>
<feature type="domain" description="TonB-dependent receptor-like beta-barrel" evidence="13">
    <location>
        <begin position="229"/>
        <end position="661"/>
    </location>
</feature>
<keyword evidence="16" id="KW-1185">Reference proteome</keyword>
<evidence type="ECO:0000313" key="15">
    <source>
        <dbReference type="EMBL" id="GGB92984.1"/>
    </source>
</evidence>
<evidence type="ECO:0000256" key="6">
    <source>
        <dbReference type="ARBA" id="ARBA00023077"/>
    </source>
</evidence>
<evidence type="ECO:0000256" key="10">
    <source>
        <dbReference type="PROSITE-ProRule" id="PRU01360"/>
    </source>
</evidence>
<dbReference type="GO" id="GO:0015344">
    <property type="term" value="F:siderophore uptake transmembrane transporter activity"/>
    <property type="evidence" value="ECO:0007669"/>
    <property type="project" value="TreeGrafter"/>
</dbReference>
<dbReference type="AlphaFoldDB" id="A0A916X4Z0"/>
<keyword evidence="6 11" id="KW-0798">TonB box</keyword>
<evidence type="ECO:0000256" key="5">
    <source>
        <dbReference type="ARBA" id="ARBA00022692"/>
    </source>
</evidence>
<feature type="chain" id="PRO_5037915569" evidence="12">
    <location>
        <begin position="25"/>
        <end position="692"/>
    </location>
</feature>
<keyword evidence="9 10" id="KW-0998">Cell outer membrane</keyword>
<keyword evidence="5 10" id="KW-0812">Transmembrane</keyword>
<keyword evidence="3 10" id="KW-0813">Transport</keyword>
<dbReference type="InterPro" id="IPR010105">
    <property type="entry name" value="TonB_sidphr_rcpt"/>
</dbReference>
<dbReference type="InterPro" id="IPR012910">
    <property type="entry name" value="Plug_dom"/>
</dbReference>
<dbReference type="Gene3D" id="2.40.170.20">
    <property type="entry name" value="TonB-dependent receptor, beta-barrel domain"/>
    <property type="match status" value="1"/>
</dbReference>
<evidence type="ECO:0000259" key="14">
    <source>
        <dbReference type="Pfam" id="PF07715"/>
    </source>
</evidence>
<dbReference type="InterPro" id="IPR037066">
    <property type="entry name" value="Plug_dom_sf"/>
</dbReference>
<dbReference type="Pfam" id="PF00593">
    <property type="entry name" value="TonB_dep_Rec_b-barrel"/>
    <property type="match status" value="1"/>
</dbReference>
<organism evidence="15 16">
    <name type="scientific">Novosphingobium endophyticum</name>
    <dbReference type="NCBI Taxonomy" id="1955250"/>
    <lineage>
        <taxon>Bacteria</taxon>
        <taxon>Pseudomonadati</taxon>
        <taxon>Pseudomonadota</taxon>
        <taxon>Alphaproteobacteria</taxon>
        <taxon>Sphingomonadales</taxon>
        <taxon>Sphingomonadaceae</taxon>
        <taxon>Novosphingobium</taxon>
    </lineage>
</organism>
<evidence type="ECO:0000256" key="11">
    <source>
        <dbReference type="RuleBase" id="RU003357"/>
    </source>
</evidence>
<comment type="caution">
    <text evidence="15">The sequence shown here is derived from an EMBL/GenBank/DDBJ whole genome shotgun (WGS) entry which is preliminary data.</text>
</comment>
<name>A0A916X4Z0_9SPHN</name>